<sequence>MRKLVLFLIGAYRYLISPFLGNNCRFYPSCSEYAETAVTRFGVFRGSWLSIKRLSHCHPWHAGGIDPVPEKKEI</sequence>
<dbReference type="InterPro" id="IPR002696">
    <property type="entry name" value="Membr_insert_effic_factor_YidD"/>
</dbReference>
<dbReference type="EMBL" id="UOFY01000027">
    <property type="protein sequence ID" value="VAX08182.1"/>
    <property type="molecule type" value="Genomic_DNA"/>
</dbReference>
<dbReference type="SMART" id="SM01234">
    <property type="entry name" value="Haemolytic"/>
    <property type="match status" value="1"/>
</dbReference>
<dbReference type="NCBIfam" id="TIGR00278">
    <property type="entry name" value="membrane protein insertion efficiency factor YidD"/>
    <property type="match status" value="1"/>
</dbReference>
<organism evidence="1">
    <name type="scientific">hydrothermal vent metagenome</name>
    <dbReference type="NCBI Taxonomy" id="652676"/>
    <lineage>
        <taxon>unclassified sequences</taxon>
        <taxon>metagenomes</taxon>
        <taxon>ecological metagenomes</taxon>
    </lineage>
</organism>
<name>A0A3B1AWQ4_9ZZZZ</name>
<protein>
    <submittedName>
        <fullName evidence="1">Membrane protein insertion efficiency factor YidD</fullName>
    </submittedName>
</protein>
<dbReference type="PANTHER" id="PTHR33383">
    <property type="entry name" value="MEMBRANE PROTEIN INSERTION EFFICIENCY FACTOR-RELATED"/>
    <property type="match status" value="1"/>
</dbReference>
<proteinExistence type="inferred from homology"/>
<dbReference type="AlphaFoldDB" id="A0A3B1AWQ4"/>
<dbReference type="HAMAP" id="MF_00386">
    <property type="entry name" value="UPF0161_YidD"/>
    <property type="match status" value="1"/>
</dbReference>
<dbReference type="Pfam" id="PF01809">
    <property type="entry name" value="YidD"/>
    <property type="match status" value="1"/>
</dbReference>
<evidence type="ECO:0000313" key="1">
    <source>
        <dbReference type="EMBL" id="VAX08182.1"/>
    </source>
</evidence>
<reference evidence="1" key="1">
    <citation type="submission" date="2018-06" db="EMBL/GenBank/DDBJ databases">
        <authorList>
            <person name="Zhirakovskaya E."/>
        </authorList>
    </citation>
    <scope>NUCLEOTIDE SEQUENCE</scope>
</reference>
<accession>A0A3B1AWQ4</accession>
<gene>
    <name evidence="1" type="ORF">MNBD_GAMMA25-458</name>
</gene>
<dbReference type="PANTHER" id="PTHR33383:SF1">
    <property type="entry name" value="MEMBRANE PROTEIN INSERTION EFFICIENCY FACTOR-RELATED"/>
    <property type="match status" value="1"/>
</dbReference>